<protein>
    <recommendedName>
        <fullName evidence="3">Protein BCCIP homolog</fullName>
    </recommendedName>
</protein>
<comment type="similarity">
    <text evidence="2 3">Belongs to the BCP1 family.</text>
</comment>
<dbReference type="GO" id="GO:0000922">
    <property type="term" value="C:spindle pole"/>
    <property type="evidence" value="ECO:0007669"/>
    <property type="project" value="UniProtKB-SubCell"/>
</dbReference>
<dbReference type="AlphaFoldDB" id="A0ABD1IUA1"/>
<proteinExistence type="inferred from homology"/>
<comment type="caution">
    <text evidence="5">The sequence shown here is derived from an EMBL/GenBank/DDBJ whole genome shotgun (WGS) entry which is preliminary data.</text>
</comment>
<dbReference type="InterPro" id="IPR025602">
    <property type="entry name" value="BCP1_family"/>
</dbReference>
<dbReference type="EMBL" id="JBHFQA010000023">
    <property type="protein sequence ID" value="KAL2078562.1"/>
    <property type="molecule type" value="Genomic_DNA"/>
</dbReference>
<dbReference type="Proteomes" id="UP001591681">
    <property type="component" value="Unassembled WGS sequence"/>
</dbReference>
<organism evidence="5 6">
    <name type="scientific">Coilia grayii</name>
    <name type="common">Gray's grenadier anchovy</name>
    <dbReference type="NCBI Taxonomy" id="363190"/>
    <lineage>
        <taxon>Eukaryota</taxon>
        <taxon>Metazoa</taxon>
        <taxon>Chordata</taxon>
        <taxon>Craniata</taxon>
        <taxon>Vertebrata</taxon>
        <taxon>Euteleostomi</taxon>
        <taxon>Actinopterygii</taxon>
        <taxon>Neopterygii</taxon>
        <taxon>Teleostei</taxon>
        <taxon>Clupei</taxon>
        <taxon>Clupeiformes</taxon>
        <taxon>Clupeoidei</taxon>
        <taxon>Engraulidae</taxon>
        <taxon>Coilinae</taxon>
        <taxon>Coilia</taxon>
    </lineage>
</organism>
<accession>A0ABD1IUA1</accession>
<evidence type="ECO:0000256" key="3">
    <source>
        <dbReference type="PIRNR" id="PIRNR028983"/>
    </source>
</evidence>
<dbReference type="PIRSF" id="PIRSF028983">
    <property type="entry name" value="BCP1"/>
    <property type="match status" value="1"/>
</dbReference>
<dbReference type="Pfam" id="PF13862">
    <property type="entry name" value="BCCIP"/>
    <property type="match status" value="1"/>
</dbReference>
<keyword evidence="6" id="KW-1185">Reference proteome</keyword>
<dbReference type="PANTHER" id="PTHR13261">
    <property type="entry name" value="BRCA2 AND CDKN1A INTERACTING PROTEIN"/>
    <property type="match status" value="1"/>
</dbReference>
<reference evidence="5 6" key="1">
    <citation type="submission" date="2024-09" db="EMBL/GenBank/DDBJ databases">
        <title>A chromosome-level genome assembly of Gray's grenadier anchovy, Coilia grayii.</title>
        <authorList>
            <person name="Fu Z."/>
        </authorList>
    </citation>
    <scope>NUCLEOTIDE SEQUENCE [LARGE SCALE GENOMIC DNA]</scope>
    <source>
        <strain evidence="5">G4</strain>
        <tissue evidence="5">Muscle</tissue>
    </source>
</reference>
<name>A0ABD1IUA1_9TELE</name>
<evidence type="ECO:0000256" key="2">
    <source>
        <dbReference type="ARBA" id="ARBA00006781"/>
    </source>
</evidence>
<sequence>MASSAKRRAIGLGENPDEDDSSDERLDDVAESEEEDSEESDEEINEEVVVDFEAHTISDNDFNGIKKLLQQLFLKAHLNTSELTDIIIQQNHIGSVIRQAEVPEDSDDEDPDEVFGFISMINLTERKGVECVEQIKDLVLGQCEKACPPTVTEQLEKALNDVAKPVGLLLSERFINVPPQIALPLHKQLQEEISEAQRTNKPSAKCHYCLLISKTCKEVKKTIPNRAGQKEEMMFVNAEEEFFHEQASIKFQYSVQEEADSCLSGRWSFDDVPMKPYRTVMLIPMDKMGVIMDKLKEYLTI</sequence>
<dbReference type="PANTHER" id="PTHR13261:SF0">
    <property type="entry name" value="BRCA2 AND CDKN1A-INTERACTING PROTEIN"/>
    <property type="match status" value="1"/>
</dbReference>
<evidence type="ECO:0000313" key="6">
    <source>
        <dbReference type="Proteomes" id="UP001591681"/>
    </source>
</evidence>
<feature type="region of interest" description="Disordered" evidence="4">
    <location>
        <begin position="1"/>
        <end position="45"/>
    </location>
</feature>
<evidence type="ECO:0000313" key="5">
    <source>
        <dbReference type="EMBL" id="KAL2078562.1"/>
    </source>
</evidence>
<gene>
    <name evidence="5" type="ORF">ACEWY4_026247</name>
</gene>
<evidence type="ECO:0000256" key="1">
    <source>
        <dbReference type="ARBA" id="ARBA00004647"/>
    </source>
</evidence>
<comment type="subcellular location">
    <subcellularLocation>
        <location evidence="1">Cytoplasm</location>
        <location evidence="1">Cytoskeleton</location>
        <location evidence="1">Spindle pole</location>
    </subcellularLocation>
</comment>
<feature type="compositionally biased region" description="Acidic residues" evidence="4">
    <location>
        <begin position="29"/>
        <end position="45"/>
    </location>
</feature>
<evidence type="ECO:0000256" key="4">
    <source>
        <dbReference type="SAM" id="MobiDB-lite"/>
    </source>
</evidence>